<gene>
    <name evidence="3" type="ORF">NITUZ_40309</name>
    <name evidence="2" type="ORF">NUZ5A_50390</name>
</gene>
<keyword evidence="1" id="KW-1133">Transmembrane helix</keyword>
<feature type="transmembrane region" description="Helical" evidence="1">
    <location>
        <begin position="17"/>
        <end position="35"/>
    </location>
</feature>
<sequence length="48" mass="5541">MVMGMIFSIMTNPPNLVMFYGHLAGALVVVAYYTYSGRKKRQNEKKRK</sequence>
<name>V6AUL9_9ARCH</name>
<dbReference type="STRING" id="1407055.NITUZ_40309"/>
<protein>
    <submittedName>
        <fullName evidence="3">Uncharacterized protein</fullName>
    </submittedName>
</protein>
<reference evidence="3" key="2">
    <citation type="submission" date="2013-10" db="EMBL/GenBank/DDBJ databases">
        <authorList>
            <person name="Regsiter A."/>
        </authorList>
    </citation>
    <scope>NUCLEOTIDE SEQUENCE</scope>
    <source>
        <strain evidence="3">N4</strain>
    </source>
</reference>
<keyword evidence="4" id="KW-1185">Reference proteome</keyword>
<evidence type="ECO:0000256" key="1">
    <source>
        <dbReference type="SAM" id="Phobius"/>
    </source>
</evidence>
<keyword evidence="1" id="KW-0472">Membrane</keyword>
<dbReference type="EMBL" id="CBTY010000009">
    <property type="protein sequence ID" value="CDI06143.1"/>
    <property type="molecule type" value="Genomic_DNA"/>
</dbReference>
<reference evidence="3" key="1">
    <citation type="journal article" date="2013" name="PLoS ONE">
        <title>Enrichment and Genome Sequence of the Group I.1a Ammonia-Oxidizing Archaeon ?Ca. Nitrosotenuis uzonensis? Representing a Clade Globally.</title>
        <authorList>
            <person name="Lebedeva E.V."/>
            <person name="Hatzenpichler R."/>
            <person name="Pelletier E."/>
            <person name="Schuster N."/>
            <person name="Hauzmayer S."/>
            <person name="Bulaev A."/>
            <person name="Grigor'eva N.V."/>
            <person name="Galushko A."/>
            <person name="Schmid M."/>
            <person name="Palatinszky M."/>
            <person name="Le Paslier D."/>
            <person name="Daims H."/>
            <person name="Wagner M."/>
        </authorList>
    </citation>
    <scope>NUCLEOTIDE SEQUENCE [LARGE SCALE GENOMIC DNA]</scope>
    <source>
        <strain evidence="3">N4</strain>
    </source>
</reference>
<proteinExistence type="predicted"/>
<organism evidence="3 4">
    <name type="scientific">Candidatus Nitrosotenuis uzonensis</name>
    <dbReference type="NCBI Taxonomy" id="1407055"/>
    <lineage>
        <taxon>Archaea</taxon>
        <taxon>Nitrososphaerota</taxon>
        <taxon>Candidatus Nitrosotenuis</taxon>
    </lineage>
</organism>
<dbReference type="Proteomes" id="UP000655759">
    <property type="component" value="Unassembled WGS sequence"/>
</dbReference>
<comment type="caution">
    <text evidence="3">The sequence shown here is derived from an EMBL/GenBank/DDBJ whole genome shotgun (WGS) entry which is preliminary data.</text>
</comment>
<evidence type="ECO:0000313" key="4">
    <source>
        <dbReference type="Proteomes" id="UP000018159"/>
    </source>
</evidence>
<dbReference type="Proteomes" id="UP000018159">
    <property type="component" value="Unassembled WGS sequence"/>
</dbReference>
<dbReference type="EMBL" id="CAJNAQ010000005">
    <property type="protein sequence ID" value="CAE6495264.1"/>
    <property type="molecule type" value="Genomic_DNA"/>
</dbReference>
<accession>V6AUL9</accession>
<dbReference type="AlphaFoldDB" id="V6AUL9"/>
<evidence type="ECO:0000313" key="3">
    <source>
        <dbReference type="EMBL" id="CDI06143.1"/>
    </source>
</evidence>
<keyword evidence="1" id="KW-0812">Transmembrane</keyword>
<reference evidence="2" key="3">
    <citation type="submission" date="2021-02" db="EMBL/GenBank/DDBJ databases">
        <authorList>
            <person name="Han P."/>
        </authorList>
    </citation>
    <scope>NUCLEOTIDE SEQUENCE</scope>
    <source>
        <strain evidence="2">Candidatus Nitrosotenuis uzonensis 5A</strain>
    </source>
</reference>
<evidence type="ECO:0000313" key="2">
    <source>
        <dbReference type="EMBL" id="CAE6495264.1"/>
    </source>
</evidence>